<evidence type="ECO:0000313" key="2">
    <source>
        <dbReference type="EMBL" id="CAK9254234.1"/>
    </source>
</evidence>
<feature type="compositionally biased region" description="Low complexity" evidence="1">
    <location>
        <begin position="1"/>
        <end position="10"/>
    </location>
</feature>
<sequence length="126" mass="14665">MSLTSTTSSESEPDFLENCQSTTLLADLEDEEELPDPEDENEDDENEDDDDYESEMLDEDCYEMRNGKRRNWDDEYVLKRQFNALIPAFDPRPGRTNVNQTTDLEIALPTDQDSNIQFNISFRIVI</sequence>
<feature type="region of interest" description="Disordered" evidence="1">
    <location>
        <begin position="1"/>
        <end position="62"/>
    </location>
</feature>
<name>A0ABP0VIP9_9BRYO</name>
<evidence type="ECO:0000313" key="3">
    <source>
        <dbReference type="Proteomes" id="UP001497444"/>
    </source>
</evidence>
<comment type="caution">
    <text evidence="2">The sequence shown here is derived from an EMBL/GenBank/DDBJ whole genome shotgun (WGS) entry which is preliminary data.</text>
</comment>
<accession>A0ABP0VIP9</accession>
<feature type="compositionally biased region" description="Acidic residues" evidence="1">
    <location>
        <begin position="27"/>
        <end position="61"/>
    </location>
</feature>
<organism evidence="2 3">
    <name type="scientific">Sphagnum jensenii</name>
    <dbReference type="NCBI Taxonomy" id="128206"/>
    <lineage>
        <taxon>Eukaryota</taxon>
        <taxon>Viridiplantae</taxon>
        <taxon>Streptophyta</taxon>
        <taxon>Embryophyta</taxon>
        <taxon>Bryophyta</taxon>
        <taxon>Sphagnophytina</taxon>
        <taxon>Sphagnopsida</taxon>
        <taxon>Sphagnales</taxon>
        <taxon>Sphagnaceae</taxon>
        <taxon>Sphagnum</taxon>
    </lineage>
</organism>
<evidence type="ECO:0000256" key="1">
    <source>
        <dbReference type="SAM" id="MobiDB-lite"/>
    </source>
</evidence>
<keyword evidence="3" id="KW-1185">Reference proteome</keyword>
<reference evidence="2" key="1">
    <citation type="submission" date="2024-02" db="EMBL/GenBank/DDBJ databases">
        <authorList>
            <consortium name="ELIXIR-Norway"/>
            <consortium name="Elixir Norway"/>
        </authorList>
    </citation>
    <scope>NUCLEOTIDE SEQUENCE</scope>
</reference>
<dbReference type="Proteomes" id="UP001497444">
    <property type="component" value="Unassembled WGS sequence"/>
</dbReference>
<dbReference type="EMBL" id="CAXAQS010000998">
    <property type="protein sequence ID" value="CAK9254234.1"/>
    <property type="molecule type" value="Genomic_DNA"/>
</dbReference>
<gene>
    <name evidence="2" type="ORF">CSSPJE1EN1_LOCUS29612</name>
</gene>
<protein>
    <submittedName>
        <fullName evidence="2">Uncharacterized protein</fullName>
    </submittedName>
</protein>
<proteinExistence type="predicted"/>